<evidence type="ECO:0000313" key="3">
    <source>
        <dbReference type="Proteomes" id="UP000037392"/>
    </source>
</evidence>
<dbReference type="AlphaFoldDB" id="A0A0J9BZD3"/>
<accession>A0A0J9BZD3</accession>
<dbReference type="PATRIC" id="fig|742734.4.peg.3308"/>
<dbReference type="GeneID" id="93162380"/>
<sequence>MWQSMSNLGFYYIAGYYTIEETLDKSLETAKIIQTKFSSWDEFVESYLAGYASWSGTDASDRRYIYEQLKTSAFNPFSLDWNMPLEKSW</sequence>
<reference evidence="2 3" key="1">
    <citation type="submission" date="2011-04" db="EMBL/GenBank/DDBJ databases">
        <title>The Genome Sequence of Clostridium citroniae WAL-19142.</title>
        <authorList>
            <consortium name="The Broad Institute Genome Sequencing Platform"/>
            <person name="Earl A."/>
            <person name="Ward D."/>
            <person name="Feldgarden M."/>
            <person name="Gevers D."/>
            <person name="Warren Y.A."/>
            <person name="Tyrrell K.L."/>
            <person name="Citron D.M."/>
            <person name="Goldstein E.J."/>
            <person name="Daigneault M."/>
            <person name="Allen-Vercoe E."/>
            <person name="Young S.K."/>
            <person name="Zeng Q."/>
            <person name="Gargeya S."/>
            <person name="Fitzgerald M."/>
            <person name="Haas B."/>
            <person name="Abouelleil A."/>
            <person name="Alvarado L."/>
            <person name="Arachchi H.M."/>
            <person name="Berlin A."/>
            <person name="Brown A."/>
            <person name="Chapman S.B."/>
            <person name="Chen Z."/>
            <person name="Dunbar C."/>
            <person name="Freedman E."/>
            <person name="Gearin G."/>
            <person name="Gellesch M."/>
            <person name="Goldberg J."/>
            <person name="Griggs A."/>
            <person name="Gujja S."/>
            <person name="Heilman E.R."/>
            <person name="Heiman D."/>
            <person name="Howarth C."/>
            <person name="Larson L."/>
            <person name="Lui A."/>
            <person name="MacDonald P.J."/>
            <person name="Mehta T."/>
            <person name="Montmayeur A."/>
            <person name="Murphy C."/>
            <person name="Neiman D."/>
            <person name="Pearson M."/>
            <person name="Priest M."/>
            <person name="Roberts A."/>
            <person name="Saif S."/>
            <person name="Shea T."/>
            <person name="Shenoy N."/>
            <person name="Sisk P."/>
            <person name="Stolte C."/>
            <person name="Sykes S."/>
            <person name="White J."/>
            <person name="Yandava C."/>
            <person name="Wortman J."/>
            <person name="Nusbaum C."/>
            <person name="Birren B."/>
        </authorList>
    </citation>
    <scope>NUCLEOTIDE SEQUENCE [LARGE SCALE GENOMIC DNA]</scope>
    <source>
        <strain evidence="2 3">WAL-19142</strain>
    </source>
</reference>
<dbReference type="RefSeq" id="WP_048930165.1">
    <property type="nucleotide sequence ID" value="NZ_KQ235879.1"/>
</dbReference>
<dbReference type="EMBL" id="ADLK01000024">
    <property type="protein sequence ID" value="KMW18178.1"/>
    <property type="molecule type" value="Genomic_DNA"/>
</dbReference>
<protein>
    <recommendedName>
        <fullName evidence="1">DUF1266 domain-containing protein</fullName>
    </recommendedName>
</protein>
<organism evidence="2 3">
    <name type="scientific">[Clostridium] citroniae WAL-19142</name>
    <dbReference type="NCBI Taxonomy" id="742734"/>
    <lineage>
        <taxon>Bacteria</taxon>
        <taxon>Bacillati</taxon>
        <taxon>Bacillota</taxon>
        <taxon>Clostridia</taxon>
        <taxon>Lachnospirales</taxon>
        <taxon>Lachnospiraceae</taxon>
        <taxon>Enterocloster</taxon>
    </lineage>
</organism>
<dbReference type="Pfam" id="PF06889">
    <property type="entry name" value="DUF1266"/>
    <property type="match status" value="1"/>
</dbReference>
<gene>
    <name evidence="2" type="ORF">HMPREF9470_03088</name>
</gene>
<name>A0A0J9BZD3_9FIRM</name>
<evidence type="ECO:0000259" key="1">
    <source>
        <dbReference type="Pfam" id="PF06889"/>
    </source>
</evidence>
<dbReference type="OrthoDB" id="6820768at2"/>
<proteinExistence type="predicted"/>
<dbReference type="InterPro" id="IPR009677">
    <property type="entry name" value="DUF1266"/>
</dbReference>
<evidence type="ECO:0000313" key="2">
    <source>
        <dbReference type="EMBL" id="KMW18178.1"/>
    </source>
</evidence>
<feature type="domain" description="DUF1266" evidence="1">
    <location>
        <begin position="12"/>
        <end position="81"/>
    </location>
</feature>
<dbReference type="Proteomes" id="UP000037392">
    <property type="component" value="Unassembled WGS sequence"/>
</dbReference>
<comment type="caution">
    <text evidence="2">The sequence shown here is derived from an EMBL/GenBank/DDBJ whole genome shotgun (WGS) entry which is preliminary data.</text>
</comment>